<accession>A0A3P9CL15</accession>
<protein>
    <recommendedName>
        <fullName evidence="1">Ig-like domain-containing protein</fullName>
    </recommendedName>
</protein>
<reference evidence="2" key="3">
    <citation type="submission" date="2025-09" db="UniProtKB">
        <authorList>
            <consortium name="Ensembl"/>
        </authorList>
    </citation>
    <scope>IDENTIFICATION</scope>
</reference>
<organism evidence="2 3">
    <name type="scientific">Maylandia zebra</name>
    <name type="common">zebra mbuna</name>
    <dbReference type="NCBI Taxonomy" id="106582"/>
    <lineage>
        <taxon>Eukaryota</taxon>
        <taxon>Metazoa</taxon>
        <taxon>Chordata</taxon>
        <taxon>Craniata</taxon>
        <taxon>Vertebrata</taxon>
        <taxon>Euteleostomi</taxon>
        <taxon>Actinopterygii</taxon>
        <taxon>Neopterygii</taxon>
        <taxon>Teleostei</taxon>
        <taxon>Neoteleostei</taxon>
        <taxon>Acanthomorphata</taxon>
        <taxon>Ovalentaria</taxon>
        <taxon>Cichlomorphae</taxon>
        <taxon>Cichliformes</taxon>
        <taxon>Cichlidae</taxon>
        <taxon>African cichlids</taxon>
        <taxon>Pseudocrenilabrinae</taxon>
        <taxon>Haplochromini</taxon>
        <taxon>Maylandia</taxon>
        <taxon>Maylandia zebra complex</taxon>
    </lineage>
</organism>
<evidence type="ECO:0000259" key="1">
    <source>
        <dbReference type="PROSITE" id="PS50835"/>
    </source>
</evidence>
<reference evidence="2 3" key="1">
    <citation type="journal article" date="2014" name="Nature">
        <title>The genomic substrate for adaptive radiation in African cichlid fish.</title>
        <authorList>
            <person name="Brawand D."/>
            <person name="Wagner C.E."/>
            <person name="Li Y.I."/>
            <person name="Malinsky M."/>
            <person name="Keller I."/>
            <person name="Fan S."/>
            <person name="Simakov O."/>
            <person name="Ng A.Y."/>
            <person name="Lim Z.W."/>
            <person name="Bezault E."/>
            <person name="Turner-Maier J."/>
            <person name="Johnson J."/>
            <person name="Alcazar R."/>
            <person name="Noh H.J."/>
            <person name="Russell P."/>
            <person name="Aken B."/>
            <person name="Alfoldi J."/>
            <person name="Amemiya C."/>
            <person name="Azzouzi N."/>
            <person name="Baroiller J.F."/>
            <person name="Barloy-Hubler F."/>
            <person name="Berlin A."/>
            <person name="Bloomquist R."/>
            <person name="Carleton K.L."/>
            <person name="Conte M.A."/>
            <person name="D'Cotta H."/>
            <person name="Eshel O."/>
            <person name="Gaffney L."/>
            <person name="Galibert F."/>
            <person name="Gante H.F."/>
            <person name="Gnerre S."/>
            <person name="Greuter L."/>
            <person name="Guyon R."/>
            <person name="Haddad N.S."/>
            <person name="Haerty W."/>
            <person name="Harris R.M."/>
            <person name="Hofmann H.A."/>
            <person name="Hourlier T."/>
            <person name="Hulata G."/>
            <person name="Jaffe D.B."/>
            <person name="Lara M."/>
            <person name="Lee A.P."/>
            <person name="MacCallum I."/>
            <person name="Mwaiko S."/>
            <person name="Nikaido M."/>
            <person name="Nishihara H."/>
            <person name="Ozouf-Costaz C."/>
            <person name="Penman D.J."/>
            <person name="Przybylski D."/>
            <person name="Rakotomanga M."/>
            <person name="Renn S.C.P."/>
            <person name="Ribeiro F.J."/>
            <person name="Ron M."/>
            <person name="Salzburger W."/>
            <person name="Sanchez-Pulido L."/>
            <person name="Santos M.E."/>
            <person name="Searle S."/>
            <person name="Sharpe T."/>
            <person name="Swofford R."/>
            <person name="Tan F.J."/>
            <person name="Williams L."/>
            <person name="Young S."/>
            <person name="Yin S."/>
            <person name="Okada N."/>
            <person name="Kocher T.D."/>
            <person name="Miska E.A."/>
            <person name="Lander E.S."/>
            <person name="Venkatesh B."/>
            <person name="Fernald R.D."/>
            <person name="Meyer A."/>
            <person name="Ponting C.P."/>
            <person name="Streelman J.T."/>
            <person name="Lindblad-Toh K."/>
            <person name="Seehausen O."/>
            <person name="Di Palma F."/>
        </authorList>
    </citation>
    <scope>NUCLEOTIDE SEQUENCE</scope>
</reference>
<dbReference type="GeneTree" id="ENSGT00940000175264"/>
<keyword evidence="3" id="KW-1185">Reference proteome</keyword>
<evidence type="ECO:0000313" key="2">
    <source>
        <dbReference type="Ensembl" id="ENSMZEP00005023015.1"/>
    </source>
</evidence>
<dbReference type="Proteomes" id="UP000265160">
    <property type="component" value="LG11"/>
</dbReference>
<feature type="domain" description="Ig-like" evidence="1">
    <location>
        <begin position="98"/>
        <end position="176"/>
    </location>
</feature>
<evidence type="ECO:0000313" key="3">
    <source>
        <dbReference type="Proteomes" id="UP000265160"/>
    </source>
</evidence>
<dbReference type="InterPro" id="IPR013783">
    <property type="entry name" value="Ig-like_fold"/>
</dbReference>
<dbReference type="Pfam" id="PF13895">
    <property type="entry name" value="Ig_2"/>
    <property type="match status" value="1"/>
</dbReference>
<proteinExistence type="predicted"/>
<reference evidence="2" key="2">
    <citation type="submission" date="2025-08" db="UniProtKB">
        <authorList>
            <consortium name="Ensembl"/>
        </authorList>
    </citation>
    <scope>IDENTIFICATION</scope>
</reference>
<dbReference type="AlphaFoldDB" id="A0A3P9CL15"/>
<sequence>TVCGLLFLLAGAVGQTVIYPLRSTCDVRGSTATLRCTFTPLKSFKVNQTEVPPKIVRVLWCQNHRYCYTNTPSVCDSDSANIDPHNASFRFRMEADHPEGRFTNQTGVTVRVDGERKMSCRGENVTLLCTFHQLEVTWFKDGHALSDTGPSLLLILTAEDSGSYTCGLKTNMETVSEPHSLNYVIIVVTSTVTSYYAKIRNALLVTGI</sequence>
<dbReference type="PANTHER" id="PTHR46013">
    <property type="entry name" value="VASCULAR CELL ADHESION MOLECULE 1"/>
    <property type="match status" value="1"/>
</dbReference>
<dbReference type="Gene3D" id="2.60.40.10">
    <property type="entry name" value="Immunoglobulins"/>
    <property type="match status" value="2"/>
</dbReference>
<dbReference type="InterPro" id="IPR036179">
    <property type="entry name" value="Ig-like_dom_sf"/>
</dbReference>
<dbReference type="PROSITE" id="PS50835">
    <property type="entry name" value="IG_LIKE"/>
    <property type="match status" value="1"/>
</dbReference>
<name>A0A3P9CL15_9CICH</name>
<dbReference type="Ensembl" id="ENSMZET00005023772.1">
    <property type="protein sequence ID" value="ENSMZEP00005023015.1"/>
    <property type="gene ID" value="ENSMZEG00005017234.1"/>
</dbReference>
<dbReference type="SUPFAM" id="SSF48726">
    <property type="entry name" value="Immunoglobulin"/>
    <property type="match status" value="1"/>
</dbReference>
<dbReference type="PANTHER" id="PTHR46013:SF4">
    <property type="entry name" value="B-CELL RECEPTOR CD22-RELATED"/>
    <property type="match status" value="1"/>
</dbReference>
<dbReference type="InterPro" id="IPR007110">
    <property type="entry name" value="Ig-like_dom"/>
</dbReference>